<evidence type="ECO:0000256" key="1">
    <source>
        <dbReference type="SAM" id="MobiDB-lite"/>
    </source>
</evidence>
<evidence type="ECO:0000313" key="3">
    <source>
        <dbReference type="Proteomes" id="UP000535406"/>
    </source>
</evidence>
<feature type="region of interest" description="Disordered" evidence="1">
    <location>
        <begin position="442"/>
        <end position="486"/>
    </location>
</feature>
<feature type="compositionally biased region" description="Acidic residues" evidence="1">
    <location>
        <begin position="446"/>
        <end position="455"/>
    </location>
</feature>
<organism evidence="2 3">
    <name type="scientific">Shinella fusca</name>
    <dbReference type="NCBI Taxonomy" id="544480"/>
    <lineage>
        <taxon>Bacteria</taxon>
        <taxon>Pseudomonadati</taxon>
        <taxon>Pseudomonadota</taxon>
        <taxon>Alphaproteobacteria</taxon>
        <taxon>Hyphomicrobiales</taxon>
        <taxon>Rhizobiaceae</taxon>
        <taxon>Shinella</taxon>
    </lineage>
</organism>
<dbReference type="RefSeq" id="WP_184145205.1">
    <property type="nucleotide sequence ID" value="NZ_JACHIK010000011.1"/>
</dbReference>
<feature type="compositionally biased region" description="Acidic residues" evidence="1">
    <location>
        <begin position="463"/>
        <end position="479"/>
    </location>
</feature>
<comment type="caution">
    <text evidence="2">The sequence shown here is derived from an EMBL/GenBank/DDBJ whole genome shotgun (WGS) entry which is preliminary data.</text>
</comment>
<name>A0A7W8DVP9_9HYPH</name>
<protein>
    <submittedName>
        <fullName evidence="2">Uncharacterized protein</fullName>
    </submittedName>
</protein>
<dbReference type="AlphaFoldDB" id="A0A7W8DVP9"/>
<accession>A0A7W8DVP9</accession>
<evidence type="ECO:0000313" key="2">
    <source>
        <dbReference type="EMBL" id="MBB5043847.1"/>
    </source>
</evidence>
<dbReference type="Proteomes" id="UP000535406">
    <property type="component" value="Unassembled WGS sequence"/>
</dbReference>
<dbReference type="EMBL" id="JACHIK010000011">
    <property type="protein sequence ID" value="MBB5043847.1"/>
    <property type="molecule type" value="Genomic_DNA"/>
</dbReference>
<proteinExistence type="predicted"/>
<feature type="region of interest" description="Disordered" evidence="1">
    <location>
        <begin position="355"/>
        <end position="398"/>
    </location>
</feature>
<reference evidence="2 3" key="1">
    <citation type="submission" date="2020-08" db="EMBL/GenBank/DDBJ databases">
        <title>Genomic Encyclopedia of Type Strains, Phase IV (KMG-IV): sequencing the most valuable type-strain genomes for metagenomic binning, comparative biology and taxonomic classification.</title>
        <authorList>
            <person name="Goeker M."/>
        </authorList>
    </citation>
    <scope>NUCLEOTIDE SEQUENCE [LARGE SCALE GENOMIC DNA]</scope>
    <source>
        <strain evidence="2 3">DSM 21319</strain>
    </source>
</reference>
<keyword evidence="3" id="KW-1185">Reference proteome</keyword>
<feature type="region of interest" description="Disordered" evidence="1">
    <location>
        <begin position="204"/>
        <end position="226"/>
    </location>
</feature>
<feature type="compositionally biased region" description="Low complexity" evidence="1">
    <location>
        <begin position="370"/>
        <end position="384"/>
    </location>
</feature>
<sequence length="511" mass="53103">MLPRVAPTTGVSEPSPALAAGTAVDAAARAQPTAAALANLRAEVLLRLLETMLKHMPPMAEANPGRDLVETLLAMLKTMPGREGEAGQKLSDLIAKLPADLRPGVEKLVGTVLSAMPTRSLVEIVRNPNGPEAQKLATLLSASLGLGESPAGAAANQAKPLGLTAQQLAVVVSRNGQQQPAQALPVVTDARLLQVALKRLFDTDGGARPRPLPGQANAVTADHETPAAATRLPAEAARGEARMPLPAAATDDQPVEASAAALRHNGSAEELETPAVKREGMPGRADTANGTGQALARSVMQAVTRDLPPALLMQAVAHLVENLSPEEATFLRALLERPFDAATEQEIAAIVREQTEGAADPDGTPEAGKARAGQAQPAAAQAPAETNEPLPAAQAREAAQPVAVSDALPDRMVLAAALREGVPLAFVPYLPAEEDLEWKDAAKASEDEEDGEDGNAGENGEASGEETDQEAAAEAEPESADMARRREKTAEMVGLIEPGLAFYQKLGDYWT</sequence>
<gene>
    <name evidence="2" type="ORF">HNQ66_003258</name>
</gene>